<keyword evidence="4" id="KW-1185">Reference proteome</keyword>
<sequence>MEAADIVIVGGGVIGSAVAYFLKGPARFPGRVTVVERDASYSEGSTARSAGSIRQQFSTPENIRMSQFGHAFLGSLQEHLGVDGDPVDIGFHAAGYLFLATPAGLPVLAANHAIQTAEGAEIALLDTAALAARYPWLALDDLAAGTLGLAGEGWFDGYGLGQAFRRKARSLGVDYRHDRVVGLDRDGARITAARLESGGRLACGALVDAAGPRGAEIAAMAGLSLPVRPRKRFVFVFDCRAAADGRFADCPLVIDPSGVYFRPEGPQFITGLSPGVDDPDPDCLDLEVDHDWFDERIWPVLAARVPDFEAIKMIRAWAGHYAYNTLDQNAVLGPHPEIGNFYFANGFSGHGLQQSPAVGRAIAELIVEGGYRSLDLSRFGYERIVANEPVLEKNVV</sequence>
<dbReference type="RefSeq" id="WP_085882128.1">
    <property type="nucleotide sequence ID" value="NZ_FWFR01000001.1"/>
</dbReference>
<gene>
    <name evidence="3" type="primary">mlr_2</name>
    <name evidence="3" type="ORF">OCH7691_00835</name>
</gene>
<proteinExistence type="predicted"/>
<reference evidence="3 4" key="1">
    <citation type="submission" date="2017-03" db="EMBL/GenBank/DDBJ databases">
        <authorList>
            <person name="Afonso C.L."/>
            <person name="Miller P.J."/>
            <person name="Scott M.A."/>
            <person name="Spackman E."/>
            <person name="Goraichik I."/>
            <person name="Dimitrov K.M."/>
            <person name="Suarez D.L."/>
            <person name="Swayne D.E."/>
        </authorList>
    </citation>
    <scope>NUCLEOTIDE SEQUENCE [LARGE SCALE GENOMIC DNA]</scope>
    <source>
        <strain evidence="3 4">CECT 7691</strain>
    </source>
</reference>
<dbReference type="InterPro" id="IPR036188">
    <property type="entry name" value="FAD/NAD-bd_sf"/>
</dbReference>
<dbReference type="GO" id="GO:0005737">
    <property type="term" value="C:cytoplasm"/>
    <property type="evidence" value="ECO:0007669"/>
    <property type="project" value="TreeGrafter"/>
</dbReference>
<dbReference type="AlphaFoldDB" id="A0A1Y5RVP7"/>
<dbReference type="PANTHER" id="PTHR13847">
    <property type="entry name" value="SARCOSINE DEHYDROGENASE-RELATED"/>
    <property type="match status" value="1"/>
</dbReference>
<dbReference type="InterPro" id="IPR006076">
    <property type="entry name" value="FAD-dep_OxRdtase"/>
</dbReference>
<protein>
    <submittedName>
        <fullName evidence="3">4-methylaminobutanoate oxidase (Formaldehyde-forming)</fullName>
        <ecNumber evidence="3">1.5.3.19</ecNumber>
    </submittedName>
</protein>
<organism evidence="3 4">
    <name type="scientific">Oceanibacterium hippocampi</name>
    <dbReference type="NCBI Taxonomy" id="745714"/>
    <lineage>
        <taxon>Bacteria</taxon>
        <taxon>Pseudomonadati</taxon>
        <taxon>Pseudomonadota</taxon>
        <taxon>Alphaproteobacteria</taxon>
        <taxon>Sneathiellales</taxon>
        <taxon>Sneathiellaceae</taxon>
        <taxon>Oceanibacterium</taxon>
    </lineage>
</organism>
<dbReference type="EC" id="1.5.3.19" evidence="3"/>
<evidence type="ECO:0000256" key="1">
    <source>
        <dbReference type="ARBA" id="ARBA00023002"/>
    </source>
</evidence>
<feature type="domain" description="FAD dependent oxidoreductase" evidence="2">
    <location>
        <begin position="5"/>
        <end position="365"/>
    </location>
</feature>
<dbReference type="Pfam" id="PF01266">
    <property type="entry name" value="DAO"/>
    <property type="match status" value="1"/>
</dbReference>
<dbReference type="Gene3D" id="3.50.50.60">
    <property type="entry name" value="FAD/NAD(P)-binding domain"/>
    <property type="match status" value="1"/>
</dbReference>
<dbReference type="InParanoid" id="A0A1Y5RVP7"/>
<dbReference type="SUPFAM" id="SSF51905">
    <property type="entry name" value="FAD/NAD(P)-binding domain"/>
    <property type="match status" value="1"/>
</dbReference>
<dbReference type="GO" id="GO:0032981">
    <property type="term" value="P:mitochondrial respiratory chain complex I assembly"/>
    <property type="evidence" value="ECO:0007669"/>
    <property type="project" value="TreeGrafter"/>
</dbReference>
<dbReference type="Proteomes" id="UP000193200">
    <property type="component" value="Unassembled WGS sequence"/>
</dbReference>
<evidence type="ECO:0000259" key="2">
    <source>
        <dbReference type="Pfam" id="PF01266"/>
    </source>
</evidence>
<keyword evidence="1 3" id="KW-0560">Oxidoreductase</keyword>
<dbReference type="PANTHER" id="PTHR13847:SF287">
    <property type="entry name" value="FAD-DEPENDENT OXIDOREDUCTASE DOMAIN-CONTAINING PROTEIN 1"/>
    <property type="match status" value="1"/>
</dbReference>
<evidence type="ECO:0000313" key="4">
    <source>
        <dbReference type="Proteomes" id="UP000193200"/>
    </source>
</evidence>
<dbReference type="GO" id="GO:0102317">
    <property type="term" value="F:4-methylaminobutyrate oxidase (demethylating) activity"/>
    <property type="evidence" value="ECO:0007669"/>
    <property type="project" value="UniProtKB-EC"/>
</dbReference>
<name>A0A1Y5RVP7_9PROT</name>
<dbReference type="EMBL" id="FWFR01000001">
    <property type="protein sequence ID" value="SLN26625.1"/>
    <property type="molecule type" value="Genomic_DNA"/>
</dbReference>
<accession>A0A1Y5RVP7</accession>
<evidence type="ECO:0000313" key="3">
    <source>
        <dbReference type="EMBL" id="SLN26625.1"/>
    </source>
</evidence>
<dbReference type="OrthoDB" id="9806452at2"/>
<dbReference type="Gene3D" id="3.30.9.10">
    <property type="entry name" value="D-Amino Acid Oxidase, subunit A, domain 2"/>
    <property type="match status" value="1"/>
</dbReference>